<comment type="caution">
    <text evidence="2">The sequence shown here is derived from an EMBL/GenBank/DDBJ whole genome shotgun (WGS) entry which is preliminary data.</text>
</comment>
<reference evidence="2 3" key="1">
    <citation type="submission" date="2021-06" db="EMBL/GenBank/DDBJ databases">
        <title>Caerostris extrusa draft genome.</title>
        <authorList>
            <person name="Kono N."/>
            <person name="Arakawa K."/>
        </authorList>
    </citation>
    <scope>NUCLEOTIDE SEQUENCE [LARGE SCALE GENOMIC DNA]</scope>
</reference>
<evidence type="ECO:0000313" key="3">
    <source>
        <dbReference type="Proteomes" id="UP001054945"/>
    </source>
</evidence>
<keyword evidence="3" id="KW-1185">Reference proteome</keyword>
<gene>
    <name evidence="2" type="ORF">CEXT_750181</name>
</gene>
<dbReference type="Proteomes" id="UP001054945">
    <property type="component" value="Unassembled WGS sequence"/>
</dbReference>
<proteinExistence type="predicted"/>
<evidence type="ECO:0000313" key="2">
    <source>
        <dbReference type="EMBL" id="GIX88282.1"/>
    </source>
</evidence>
<protein>
    <submittedName>
        <fullName evidence="2">Uncharacterized protein</fullName>
    </submittedName>
</protein>
<organism evidence="2 3">
    <name type="scientific">Caerostris extrusa</name>
    <name type="common">Bark spider</name>
    <name type="synonym">Caerostris bankana</name>
    <dbReference type="NCBI Taxonomy" id="172846"/>
    <lineage>
        <taxon>Eukaryota</taxon>
        <taxon>Metazoa</taxon>
        <taxon>Ecdysozoa</taxon>
        <taxon>Arthropoda</taxon>
        <taxon>Chelicerata</taxon>
        <taxon>Arachnida</taxon>
        <taxon>Araneae</taxon>
        <taxon>Araneomorphae</taxon>
        <taxon>Entelegynae</taxon>
        <taxon>Araneoidea</taxon>
        <taxon>Araneidae</taxon>
        <taxon>Caerostris</taxon>
    </lineage>
</organism>
<feature type="region of interest" description="Disordered" evidence="1">
    <location>
        <begin position="1"/>
        <end position="24"/>
    </location>
</feature>
<dbReference type="AlphaFoldDB" id="A0AAV4NTV2"/>
<feature type="compositionally biased region" description="Basic and acidic residues" evidence="1">
    <location>
        <begin position="11"/>
        <end position="24"/>
    </location>
</feature>
<name>A0AAV4NTV2_CAEEX</name>
<dbReference type="EMBL" id="BPLR01003747">
    <property type="protein sequence ID" value="GIX88282.1"/>
    <property type="molecule type" value="Genomic_DNA"/>
</dbReference>
<evidence type="ECO:0000256" key="1">
    <source>
        <dbReference type="SAM" id="MobiDB-lite"/>
    </source>
</evidence>
<sequence length="120" mass="14051">MTKLFFSHGKKNNERKKLNSEERSFLKRKPADGKRAASVVLSKRHIWISAKMTHFNRWAQDIHNINFFYKHLHFVYEINIFRCSAKKPISLQRVGRAVPRHSQMADVGVECCKVSVVLNL</sequence>
<accession>A0AAV4NTV2</accession>